<gene>
    <name evidence="3" type="ORF">EJ02DRAFT_417803</name>
</gene>
<sequence length="468" mass="52770">MVNHRDSDAVPAQTPISPVLKRKRRASCLGEQERRDRKRTIDREAQRSLREKTKTHIAELERTIQLLRDQDQNGGTASLLSEIDVLRAENERLRNVIDSVKSVVGSDLLPRSTAPKNTANCGDEGNSPAAISVGQRSPKSRSISCINEKKPSPHTPINPPNSFGPTTATRPVDLDGMTVMTDIDAPVAPNPTIGIYLDLQPVVESPEEEQAEELPWGNAPETANWAQMMEEIFGPNWRCPSPVVLHIGNPDSPPSPTSNYICPVWKKSNELFGKVFNYRSDTRSLTTDTAESELLYLGIKDGWVTLSNDWMQSSALTILKQMDELLFSHSPNVERLAVAYKSFKLLKYYLNPTKEELNKVPEWLRPSVLQSSIIHPIALNFFAWPSLRSRLLSNHSSIFQTSNLLTCYSRYLRFDWPFAFEDAFIMDQATGGHVPSPVLEKYHGDLRRWGVGERFYEEFPEIRGDIEG</sequence>
<dbReference type="CDD" id="cd14688">
    <property type="entry name" value="bZIP_YAP"/>
    <property type="match status" value="1"/>
</dbReference>
<keyword evidence="1" id="KW-0175">Coiled coil</keyword>
<keyword evidence="4" id="KW-1185">Reference proteome</keyword>
<dbReference type="OrthoDB" id="5086080at2759"/>
<dbReference type="EMBL" id="ML975999">
    <property type="protein sequence ID" value="KAF1947208.1"/>
    <property type="molecule type" value="Genomic_DNA"/>
</dbReference>
<dbReference type="InterPro" id="IPR021833">
    <property type="entry name" value="DUF3425"/>
</dbReference>
<dbReference type="Proteomes" id="UP000800038">
    <property type="component" value="Unassembled WGS sequence"/>
</dbReference>
<dbReference type="Gene3D" id="1.20.5.170">
    <property type="match status" value="1"/>
</dbReference>
<evidence type="ECO:0000313" key="4">
    <source>
        <dbReference type="Proteomes" id="UP000800038"/>
    </source>
</evidence>
<feature type="region of interest" description="Disordered" evidence="2">
    <location>
        <begin position="1"/>
        <end position="42"/>
    </location>
</feature>
<protein>
    <recommendedName>
        <fullName evidence="5">BZIP domain-containing protein</fullName>
    </recommendedName>
</protein>
<evidence type="ECO:0000256" key="2">
    <source>
        <dbReference type="SAM" id="MobiDB-lite"/>
    </source>
</evidence>
<name>A0A6A5T4V9_9PLEO</name>
<dbReference type="PANTHER" id="PTHR37012:SF7">
    <property type="entry name" value="B-ZIP TRANSCRIPTION FACTOR (EUROFUNG)-RELATED"/>
    <property type="match status" value="1"/>
</dbReference>
<dbReference type="AlphaFoldDB" id="A0A6A5T4V9"/>
<proteinExistence type="predicted"/>
<feature type="region of interest" description="Disordered" evidence="2">
    <location>
        <begin position="111"/>
        <end position="168"/>
    </location>
</feature>
<dbReference type="PANTHER" id="PTHR37012">
    <property type="entry name" value="B-ZIP TRANSCRIPTION FACTOR (EUROFUNG)-RELATED"/>
    <property type="match status" value="1"/>
</dbReference>
<organism evidence="3 4">
    <name type="scientific">Clathrospora elynae</name>
    <dbReference type="NCBI Taxonomy" id="706981"/>
    <lineage>
        <taxon>Eukaryota</taxon>
        <taxon>Fungi</taxon>
        <taxon>Dikarya</taxon>
        <taxon>Ascomycota</taxon>
        <taxon>Pezizomycotina</taxon>
        <taxon>Dothideomycetes</taxon>
        <taxon>Pleosporomycetidae</taxon>
        <taxon>Pleosporales</taxon>
        <taxon>Diademaceae</taxon>
        <taxon>Clathrospora</taxon>
    </lineage>
</organism>
<feature type="coiled-coil region" evidence="1">
    <location>
        <begin position="50"/>
        <end position="103"/>
    </location>
</feature>
<accession>A0A6A5T4V9</accession>
<evidence type="ECO:0000256" key="1">
    <source>
        <dbReference type="SAM" id="Coils"/>
    </source>
</evidence>
<feature type="compositionally biased region" description="Polar residues" evidence="2">
    <location>
        <begin position="134"/>
        <end position="145"/>
    </location>
</feature>
<dbReference type="GO" id="GO:0003700">
    <property type="term" value="F:DNA-binding transcription factor activity"/>
    <property type="evidence" value="ECO:0007669"/>
    <property type="project" value="InterPro"/>
</dbReference>
<reference evidence="3" key="1">
    <citation type="journal article" date="2020" name="Stud. Mycol.">
        <title>101 Dothideomycetes genomes: a test case for predicting lifestyles and emergence of pathogens.</title>
        <authorList>
            <person name="Haridas S."/>
            <person name="Albert R."/>
            <person name="Binder M."/>
            <person name="Bloem J."/>
            <person name="Labutti K."/>
            <person name="Salamov A."/>
            <person name="Andreopoulos B."/>
            <person name="Baker S."/>
            <person name="Barry K."/>
            <person name="Bills G."/>
            <person name="Bluhm B."/>
            <person name="Cannon C."/>
            <person name="Castanera R."/>
            <person name="Culley D."/>
            <person name="Daum C."/>
            <person name="Ezra D."/>
            <person name="Gonzalez J."/>
            <person name="Henrissat B."/>
            <person name="Kuo A."/>
            <person name="Liang C."/>
            <person name="Lipzen A."/>
            <person name="Lutzoni F."/>
            <person name="Magnuson J."/>
            <person name="Mondo S."/>
            <person name="Nolan M."/>
            <person name="Ohm R."/>
            <person name="Pangilinan J."/>
            <person name="Park H.-J."/>
            <person name="Ramirez L."/>
            <person name="Alfaro M."/>
            <person name="Sun H."/>
            <person name="Tritt A."/>
            <person name="Yoshinaga Y."/>
            <person name="Zwiers L.-H."/>
            <person name="Turgeon B."/>
            <person name="Goodwin S."/>
            <person name="Spatafora J."/>
            <person name="Crous P."/>
            <person name="Grigoriev I."/>
        </authorList>
    </citation>
    <scope>NUCLEOTIDE SEQUENCE</scope>
    <source>
        <strain evidence="3">CBS 161.51</strain>
    </source>
</reference>
<dbReference type="InterPro" id="IPR046347">
    <property type="entry name" value="bZIP_sf"/>
</dbReference>
<dbReference type="SUPFAM" id="SSF57959">
    <property type="entry name" value="Leucine zipper domain"/>
    <property type="match status" value="1"/>
</dbReference>
<feature type="compositionally biased region" description="Basic and acidic residues" evidence="2">
    <location>
        <begin position="31"/>
        <end position="42"/>
    </location>
</feature>
<evidence type="ECO:0008006" key="5">
    <source>
        <dbReference type="Google" id="ProtNLM"/>
    </source>
</evidence>
<dbReference type="Pfam" id="PF11905">
    <property type="entry name" value="DUF3425"/>
    <property type="match status" value="1"/>
</dbReference>
<evidence type="ECO:0000313" key="3">
    <source>
        <dbReference type="EMBL" id="KAF1947208.1"/>
    </source>
</evidence>